<gene>
    <name evidence="5" type="ORF">YP76_11545</name>
</gene>
<dbReference type="Pfam" id="PF00208">
    <property type="entry name" value="ELFV_dehydrog"/>
    <property type="match status" value="1"/>
</dbReference>
<name>A0A0M3AS63_9SPHN</name>
<dbReference type="PANTHER" id="PTHR11606">
    <property type="entry name" value="GLUTAMATE DEHYDROGENASE"/>
    <property type="match status" value="1"/>
</dbReference>
<dbReference type="AlphaFoldDB" id="A0A0M3AS63"/>
<proteinExistence type="inferred from homology"/>
<dbReference type="SUPFAM" id="SSF53223">
    <property type="entry name" value="Aminoacid dehydrogenase-like, N-terminal domain"/>
    <property type="match status" value="1"/>
</dbReference>
<evidence type="ECO:0000313" key="5">
    <source>
        <dbReference type="EMBL" id="KKW91756.1"/>
    </source>
</evidence>
<dbReference type="InterPro" id="IPR011006">
    <property type="entry name" value="CheY-like_superfamily"/>
</dbReference>
<dbReference type="Pfam" id="PF00072">
    <property type="entry name" value="Response_reg"/>
    <property type="match status" value="1"/>
</dbReference>
<dbReference type="RefSeq" id="WP_046763765.1">
    <property type="nucleotide sequence ID" value="NZ_LBIC01000005.1"/>
</dbReference>
<dbReference type="InterPro" id="IPR001789">
    <property type="entry name" value="Sig_transdc_resp-reg_receiver"/>
</dbReference>
<dbReference type="SMART" id="SM00839">
    <property type="entry name" value="ELFV_dehydrog"/>
    <property type="match status" value="1"/>
</dbReference>
<evidence type="ECO:0000256" key="1">
    <source>
        <dbReference type="ARBA" id="ARBA00006382"/>
    </source>
</evidence>
<dbReference type="InterPro" id="IPR046346">
    <property type="entry name" value="Aminoacid_DH-like_N_sf"/>
</dbReference>
<dbReference type="InterPro" id="IPR006097">
    <property type="entry name" value="Glu/Leu/Phe/Val/Trp_DH_dimer"/>
</dbReference>
<dbReference type="PRINTS" id="PR00082">
    <property type="entry name" value="GLFDHDRGNASE"/>
</dbReference>
<evidence type="ECO:0000256" key="3">
    <source>
        <dbReference type="PROSITE-ProRule" id="PRU00169"/>
    </source>
</evidence>
<dbReference type="Pfam" id="PF02812">
    <property type="entry name" value="ELFV_dehydrog_N"/>
    <property type="match status" value="1"/>
</dbReference>
<dbReference type="CDD" id="cd00156">
    <property type="entry name" value="REC"/>
    <property type="match status" value="1"/>
</dbReference>
<feature type="domain" description="Response regulatory" evidence="4">
    <location>
        <begin position="7"/>
        <end position="124"/>
    </location>
</feature>
<dbReference type="Gene3D" id="3.40.50.2300">
    <property type="match status" value="1"/>
</dbReference>
<organism evidence="5 6">
    <name type="scientific">Sphingobium chungbukense</name>
    <dbReference type="NCBI Taxonomy" id="56193"/>
    <lineage>
        <taxon>Bacteria</taxon>
        <taxon>Pseudomonadati</taxon>
        <taxon>Pseudomonadota</taxon>
        <taxon>Alphaproteobacteria</taxon>
        <taxon>Sphingomonadales</taxon>
        <taxon>Sphingomonadaceae</taxon>
        <taxon>Sphingobium</taxon>
    </lineage>
</organism>
<dbReference type="InterPro" id="IPR033922">
    <property type="entry name" value="NAD_bind_Glu_DH"/>
</dbReference>
<dbReference type="GO" id="GO:0000160">
    <property type="term" value="P:phosphorelay signal transduction system"/>
    <property type="evidence" value="ECO:0007669"/>
    <property type="project" value="InterPro"/>
</dbReference>
<keyword evidence="6" id="KW-1185">Reference proteome</keyword>
<dbReference type="Gene3D" id="3.40.50.10860">
    <property type="entry name" value="Leucine Dehydrogenase, chain A, domain 1"/>
    <property type="match status" value="1"/>
</dbReference>
<dbReference type="Proteomes" id="UP000033874">
    <property type="component" value="Unassembled WGS sequence"/>
</dbReference>
<dbReference type="PANTHER" id="PTHR11606:SF13">
    <property type="entry name" value="GLUTAMATE DEHYDROGENASE 1, MITOCHONDRIAL"/>
    <property type="match status" value="1"/>
</dbReference>
<feature type="modified residue" description="4-aspartylphosphate" evidence="3">
    <location>
        <position position="59"/>
    </location>
</feature>
<dbReference type="PROSITE" id="PS00074">
    <property type="entry name" value="GLFV_DEHYDROGENASE"/>
    <property type="match status" value="1"/>
</dbReference>
<dbReference type="GO" id="GO:0006538">
    <property type="term" value="P:L-glutamate catabolic process"/>
    <property type="evidence" value="ECO:0007669"/>
    <property type="project" value="TreeGrafter"/>
</dbReference>
<dbReference type="Gene3D" id="3.40.50.720">
    <property type="entry name" value="NAD(P)-binding Rossmann-like Domain"/>
    <property type="match status" value="1"/>
</dbReference>
<evidence type="ECO:0000313" key="6">
    <source>
        <dbReference type="Proteomes" id="UP000033874"/>
    </source>
</evidence>
<dbReference type="GO" id="GO:0004352">
    <property type="term" value="F:glutamate dehydrogenase (NAD+) activity"/>
    <property type="evidence" value="ECO:0007669"/>
    <property type="project" value="TreeGrafter"/>
</dbReference>
<evidence type="ECO:0000259" key="4">
    <source>
        <dbReference type="PROSITE" id="PS50110"/>
    </source>
</evidence>
<dbReference type="CDD" id="cd01076">
    <property type="entry name" value="NAD_bind_1_Glu_DH"/>
    <property type="match status" value="1"/>
</dbReference>
<dbReference type="InterPro" id="IPR006096">
    <property type="entry name" value="Glu/Leu/Phe/Val/Trp_DH_C"/>
</dbReference>
<accession>A0A0M3AS63</accession>
<keyword evidence="2" id="KW-0560">Oxidoreductase</keyword>
<keyword evidence="3" id="KW-0597">Phosphoprotein</keyword>
<evidence type="ECO:0000256" key="2">
    <source>
        <dbReference type="ARBA" id="ARBA00023002"/>
    </source>
</evidence>
<dbReference type="InterPro" id="IPR033524">
    <property type="entry name" value="Glu/Leu/Phe/Val_DH_AS"/>
</dbReference>
<dbReference type="InterPro" id="IPR036291">
    <property type="entry name" value="NAD(P)-bd_dom_sf"/>
</dbReference>
<sequence>MANKRITVLLVEDNPVYSRLIQKLLSRSDYPLFEVIQVGTLEGALDRLSHGGIDVVLLDLILPDSTALDTFYRVRAHDMRTPIIVQSALDDIGLASKAVENGAEDYLLKDKINGATLLRSIHYAIERTHARGAEWSSSMLHLAQQQFLKAAYISGLDDNIRQRLLFPERAQIAALPFKRDGKDQVETVFAYRVQHVLTMGPTKGGLRYHPDVSLGEVAALSMWMTWKCALMKLPFGGAKGGVRVDPATLSKDELERLTRRYTSEFISLIGPDKDIPAPDMGTDAQVMAWIMDTYSEHVGYSVPSVVTGKPVVLGGSLGRNEATGRGLAYLVGEACRHIGLNMNGATAVVQGFGNVGMHAATFLAEAGAKIIGVSDVSVALHNPNGLPIDKLKDYVRQHRQLFGCPHGEIIPSRDLLELHCDILAPCALQNQITAANSSRINCRILAEGANGPTTLEADDMLDARGIIVLPDILTNAGGVVVSYFEWVQGLQNLTWPLEEINSRMQGVLTDALARTLRRSQAEKVDMRTAAMIEALSRVGAANELRGLFP</sequence>
<dbReference type="PATRIC" id="fig|56193.3.peg.2398"/>
<dbReference type="InterPro" id="IPR006095">
    <property type="entry name" value="Glu/Leu/Phe/Val/Trp_DH"/>
</dbReference>
<protein>
    <submittedName>
        <fullName evidence="5">Glutamate dehydrogenase</fullName>
    </submittedName>
</protein>
<comment type="caution">
    <text evidence="5">The sequence shown here is derived from an EMBL/GenBank/DDBJ whole genome shotgun (WGS) entry which is preliminary data.</text>
</comment>
<dbReference type="EMBL" id="LBIC01000005">
    <property type="protein sequence ID" value="KKW91756.1"/>
    <property type="molecule type" value="Genomic_DNA"/>
</dbReference>
<dbReference type="SUPFAM" id="SSF52172">
    <property type="entry name" value="CheY-like"/>
    <property type="match status" value="1"/>
</dbReference>
<dbReference type="SMART" id="SM00448">
    <property type="entry name" value="REC"/>
    <property type="match status" value="1"/>
</dbReference>
<dbReference type="STRING" id="56193.YP76_11545"/>
<comment type="similarity">
    <text evidence="1">Belongs to the Glu/Leu/Phe/Val dehydrogenases family.</text>
</comment>
<dbReference type="SUPFAM" id="SSF51735">
    <property type="entry name" value="NAD(P)-binding Rossmann-fold domains"/>
    <property type="match status" value="1"/>
</dbReference>
<dbReference type="PROSITE" id="PS50110">
    <property type="entry name" value="RESPONSE_REGULATORY"/>
    <property type="match status" value="1"/>
</dbReference>
<reference evidence="5 6" key="1">
    <citation type="submission" date="2015-04" db="EMBL/GenBank/DDBJ databases">
        <title>Genome sequence of aromatic hydrocarbons-degrading Sphingobium chungbukense DJ77.</title>
        <authorList>
            <person name="Kim Y.-C."/>
            <person name="Chae J.-C."/>
        </authorList>
    </citation>
    <scope>NUCLEOTIDE SEQUENCE [LARGE SCALE GENOMIC DNA]</scope>
    <source>
        <strain evidence="5 6">DJ77</strain>
    </source>
</reference>